<dbReference type="Proteomes" id="UP000467840">
    <property type="component" value="Chromosome 8"/>
</dbReference>
<dbReference type="InterPro" id="IPR044965">
    <property type="entry name" value="Glyco_hydro_17_plant"/>
</dbReference>
<dbReference type="InterPro" id="IPR000490">
    <property type="entry name" value="Glyco_hydro_17"/>
</dbReference>
<protein>
    <recommendedName>
        <fullName evidence="3">glucan endo-1,3-beta-D-glucosidase</fullName>
        <ecNumber evidence="3">3.2.1.39</ecNumber>
    </recommendedName>
    <alternativeName>
        <fullName evidence="6">(1-&gt;3)-beta-glucan endohydrolase</fullName>
    </alternativeName>
    <alternativeName>
        <fullName evidence="7">Beta-1,3-endoglucanase</fullName>
    </alternativeName>
</protein>
<evidence type="ECO:0000256" key="6">
    <source>
        <dbReference type="ARBA" id="ARBA00033335"/>
    </source>
</evidence>
<keyword evidence="10" id="KW-1185">Reference proteome</keyword>
<accession>A0A6A6KK60</accession>
<comment type="similarity">
    <text evidence="2 8">Belongs to the glycosyl hydrolase 17 family.</text>
</comment>
<dbReference type="EC" id="3.2.1.39" evidence="3"/>
<name>A0A6A6KK60_HEVBR</name>
<evidence type="ECO:0000256" key="4">
    <source>
        <dbReference type="ARBA" id="ARBA00022801"/>
    </source>
</evidence>
<dbReference type="SUPFAM" id="SSF51445">
    <property type="entry name" value="(Trans)glycosidases"/>
    <property type="match status" value="1"/>
</dbReference>
<dbReference type="PANTHER" id="PTHR32227">
    <property type="entry name" value="GLUCAN ENDO-1,3-BETA-GLUCOSIDASE BG1-RELATED-RELATED"/>
    <property type="match status" value="1"/>
</dbReference>
<evidence type="ECO:0000256" key="2">
    <source>
        <dbReference type="ARBA" id="ARBA00008773"/>
    </source>
</evidence>
<gene>
    <name evidence="9" type="ORF">GH714_035099</name>
</gene>
<dbReference type="Gene3D" id="3.20.20.80">
    <property type="entry name" value="Glycosidases"/>
    <property type="match status" value="2"/>
</dbReference>
<dbReference type="GO" id="GO:0042973">
    <property type="term" value="F:glucan endo-1,3-beta-D-glucosidase activity"/>
    <property type="evidence" value="ECO:0007669"/>
    <property type="project" value="UniProtKB-EC"/>
</dbReference>
<keyword evidence="5" id="KW-0326">Glycosidase</keyword>
<proteinExistence type="inferred from homology"/>
<comment type="catalytic activity">
    <reaction evidence="1">
        <text>Hydrolysis of (1-&gt;3)-beta-D-glucosidic linkages in (1-&gt;3)-beta-D-glucans.</text>
        <dbReference type="EC" id="3.2.1.39"/>
    </reaction>
</comment>
<dbReference type="InterPro" id="IPR017853">
    <property type="entry name" value="GH"/>
</dbReference>
<evidence type="ECO:0000256" key="8">
    <source>
        <dbReference type="RuleBase" id="RU004335"/>
    </source>
</evidence>
<dbReference type="Pfam" id="PF00332">
    <property type="entry name" value="Glyco_hydro_17"/>
    <property type="match status" value="1"/>
</dbReference>
<dbReference type="GO" id="GO:0005975">
    <property type="term" value="P:carbohydrate metabolic process"/>
    <property type="evidence" value="ECO:0007669"/>
    <property type="project" value="InterPro"/>
</dbReference>
<evidence type="ECO:0000256" key="3">
    <source>
        <dbReference type="ARBA" id="ARBA00012780"/>
    </source>
</evidence>
<sequence>MRLYSPNLDVLQALRGSNIELMLGVPNDDLENIATHPAGAMHGCKCDVRFRYIAVGRALQSPSLPLKALSSKNIDQFLILFYRISSETNPIALKLLMEVLWRLWYQKSVGPTAGDFGTSVENATTFNNNLIQDVKSGTPRKPENPIETNIFVMFDEGNKDPEREKHWGLYSPNKQPKYSVIFN</sequence>
<dbReference type="AlphaFoldDB" id="A0A6A6KK60"/>
<organism evidence="9 10">
    <name type="scientific">Hevea brasiliensis</name>
    <name type="common">Para rubber tree</name>
    <name type="synonym">Siphonia brasiliensis</name>
    <dbReference type="NCBI Taxonomy" id="3981"/>
    <lineage>
        <taxon>Eukaryota</taxon>
        <taxon>Viridiplantae</taxon>
        <taxon>Streptophyta</taxon>
        <taxon>Embryophyta</taxon>
        <taxon>Tracheophyta</taxon>
        <taxon>Spermatophyta</taxon>
        <taxon>Magnoliopsida</taxon>
        <taxon>eudicotyledons</taxon>
        <taxon>Gunneridae</taxon>
        <taxon>Pentapetalae</taxon>
        <taxon>rosids</taxon>
        <taxon>fabids</taxon>
        <taxon>Malpighiales</taxon>
        <taxon>Euphorbiaceae</taxon>
        <taxon>Crotonoideae</taxon>
        <taxon>Micrandreae</taxon>
        <taxon>Hevea</taxon>
    </lineage>
</organism>
<evidence type="ECO:0000313" key="9">
    <source>
        <dbReference type="EMBL" id="KAF2289341.1"/>
    </source>
</evidence>
<comment type="caution">
    <text evidence="9">The sequence shown here is derived from an EMBL/GenBank/DDBJ whole genome shotgun (WGS) entry which is preliminary data.</text>
</comment>
<evidence type="ECO:0000256" key="1">
    <source>
        <dbReference type="ARBA" id="ARBA00000382"/>
    </source>
</evidence>
<evidence type="ECO:0000256" key="7">
    <source>
        <dbReference type="ARBA" id="ARBA00033417"/>
    </source>
</evidence>
<evidence type="ECO:0000313" key="10">
    <source>
        <dbReference type="Proteomes" id="UP000467840"/>
    </source>
</evidence>
<keyword evidence="4" id="KW-0378">Hydrolase</keyword>
<dbReference type="EMBL" id="JAAGAX010000016">
    <property type="protein sequence ID" value="KAF2289341.1"/>
    <property type="molecule type" value="Genomic_DNA"/>
</dbReference>
<reference evidence="9 10" key="1">
    <citation type="journal article" date="2020" name="Mol. Plant">
        <title>The Chromosome-Based Rubber Tree Genome Provides New Insights into Spurge Genome Evolution and Rubber Biosynthesis.</title>
        <authorList>
            <person name="Liu J."/>
            <person name="Shi C."/>
            <person name="Shi C.C."/>
            <person name="Li W."/>
            <person name="Zhang Q.J."/>
            <person name="Zhang Y."/>
            <person name="Li K."/>
            <person name="Lu H.F."/>
            <person name="Shi C."/>
            <person name="Zhu S.T."/>
            <person name="Xiao Z.Y."/>
            <person name="Nan H."/>
            <person name="Yue Y."/>
            <person name="Zhu X.G."/>
            <person name="Wu Y."/>
            <person name="Hong X.N."/>
            <person name="Fan G.Y."/>
            <person name="Tong Y."/>
            <person name="Zhang D."/>
            <person name="Mao C.L."/>
            <person name="Liu Y.L."/>
            <person name="Hao S.J."/>
            <person name="Liu W.Q."/>
            <person name="Lv M.Q."/>
            <person name="Zhang H.B."/>
            <person name="Liu Y."/>
            <person name="Hu-Tang G.R."/>
            <person name="Wang J.P."/>
            <person name="Wang J.H."/>
            <person name="Sun Y.H."/>
            <person name="Ni S.B."/>
            <person name="Chen W.B."/>
            <person name="Zhang X.C."/>
            <person name="Jiao Y.N."/>
            <person name="Eichler E.E."/>
            <person name="Li G.H."/>
            <person name="Liu X."/>
            <person name="Gao L.Z."/>
        </authorList>
    </citation>
    <scope>NUCLEOTIDE SEQUENCE [LARGE SCALE GENOMIC DNA]</scope>
    <source>
        <strain evidence="10">cv. GT1</strain>
        <tissue evidence="9">Leaf</tissue>
    </source>
</reference>
<evidence type="ECO:0000256" key="5">
    <source>
        <dbReference type="ARBA" id="ARBA00023295"/>
    </source>
</evidence>